<dbReference type="PANTHER" id="PTHR46658">
    <property type="entry name" value="CYS OR MET METABOLISM PYRIDOXAL-PHOSPHATE-DEPENDENT ENZYME"/>
    <property type="match status" value="1"/>
</dbReference>
<dbReference type="OrthoDB" id="9764766at2"/>
<dbReference type="RefSeq" id="WP_023173682.1">
    <property type="nucleotide sequence ID" value="NC_022600.1"/>
</dbReference>
<dbReference type="InterPro" id="IPR009651">
    <property type="entry name" value="Met_g_lyase_put"/>
</dbReference>
<dbReference type="PANTHER" id="PTHR46658:SF1">
    <property type="entry name" value="CYS OR MET METABOLISM PYRIDOXAL-PHOSPHATE-DEPENDENT ENZYME"/>
    <property type="match status" value="1"/>
</dbReference>
<dbReference type="eggNOG" id="COG4100">
    <property type="taxonomic scope" value="Bacteria"/>
</dbReference>
<sequence length="408" mass="43656">MSYVELFTGARRELAAVFAAVDARVKKNLQRVLAAFQAEQIGAHHFAGVSGYGHGDRGRDALDRVFARVFGAEQAAVRVQFVSGTHAIACALFGVLRPGDELLSVAGAPYDTLEEVIGLRGDGQGSLRDFGVSYRELALTSEGKIDWEALDRAVRPETRLVTIQRSCGYSWRASVSIDQIERIVERVKAQNPATVCFVDNCYGEFCEDREPTHVGADLVAGSLIKNPGGTIAPAGGYLAGRSEWVERACARLTAPGIGSEGGSSLDFNRLLMQGLFLAPQVVGEAIKGAQLASFIFDRLGYAVQPRPTEARTDVIQALRLGSADKLIAFCRAIQRSSPIDSYVEPVPDVVPGYADSVVMAGGTFIEGSTIELSADGPLREPYVVYLQGGTHLAHVEIALEAALEALGE</sequence>
<dbReference type="EMBL" id="CP003587">
    <property type="protein sequence ID" value="AGY58522.1"/>
    <property type="molecule type" value="Genomic_DNA"/>
</dbReference>
<accession>U5QHS0</accession>
<protein>
    <submittedName>
        <fullName evidence="1">Aluminum resistance protein</fullName>
    </submittedName>
</protein>
<dbReference type="KEGG" id="glj:GKIL_2276"/>
<dbReference type="InterPro" id="IPR015424">
    <property type="entry name" value="PyrdxlP-dep_Trfase"/>
</dbReference>
<dbReference type="SUPFAM" id="SSF53383">
    <property type="entry name" value="PLP-dependent transferases"/>
    <property type="match status" value="1"/>
</dbReference>
<reference evidence="1 2" key="1">
    <citation type="journal article" date="2013" name="PLoS ONE">
        <title>Cultivation and Complete Genome Sequencing of Gloeobacter kilaueensis sp. nov., from a Lava Cave in Kilauea Caldera, Hawai'i.</title>
        <authorList>
            <person name="Saw J.H."/>
            <person name="Schatz M."/>
            <person name="Brown M.V."/>
            <person name="Kunkel D.D."/>
            <person name="Foster J.S."/>
            <person name="Shick H."/>
            <person name="Christensen S."/>
            <person name="Hou S."/>
            <person name="Wan X."/>
            <person name="Donachie S.P."/>
        </authorList>
    </citation>
    <scope>NUCLEOTIDE SEQUENCE [LARGE SCALE GENOMIC DNA]</scope>
    <source>
        <strain evidence="2">JS</strain>
    </source>
</reference>
<name>U5QHS0_GLOK1</name>
<keyword evidence="2" id="KW-1185">Reference proteome</keyword>
<evidence type="ECO:0000313" key="2">
    <source>
        <dbReference type="Proteomes" id="UP000017396"/>
    </source>
</evidence>
<evidence type="ECO:0000313" key="1">
    <source>
        <dbReference type="EMBL" id="AGY58522.1"/>
    </source>
</evidence>
<organism evidence="1 2">
    <name type="scientific">Gloeobacter kilaueensis (strain ATCC BAA-2537 / CCAP 1431/1 / ULC 316 / JS1)</name>
    <dbReference type="NCBI Taxonomy" id="1183438"/>
    <lineage>
        <taxon>Bacteria</taxon>
        <taxon>Bacillati</taxon>
        <taxon>Cyanobacteriota</taxon>
        <taxon>Cyanophyceae</taxon>
        <taxon>Gloeobacterales</taxon>
        <taxon>Gloeobacteraceae</taxon>
        <taxon>Gloeobacter</taxon>
    </lineage>
</organism>
<dbReference type="Pfam" id="PF06838">
    <property type="entry name" value="Met_gamma_lyase"/>
    <property type="match status" value="1"/>
</dbReference>
<gene>
    <name evidence="1" type="ORF">GKIL_2276</name>
</gene>
<dbReference type="InterPro" id="IPR015421">
    <property type="entry name" value="PyrdxlP-dep_Trfase_major"/>
</dbReference>
<dbReference type="HOGENOM" id="CLU_037803_3_0_3"/>
<dbReference type="AlphaFoldDB" id="U5QHS0"/>
<dbReference type="Gene3D" id="3.40.640.10">
    <property type="entry name" value="Type I PLP-dependent aspartate aminotransferase-like (Major domain)"/>
    <property type="match status" value="1"/>
</dbReference>
<dbReference type="Proteomes" id="UP000017396">
    <property type="component" value="Chromosome"/>
</dbReference>
<dbReference type="STRING" id="1183438.GKIL_2276"/>
<dbReference type="Gene3D" id="3.90.1150.60">
    <property type="entry name" value="Methioning gamme-lyase, C-terminal domain"/>
    <property type="match status" value="1"/>
</dbReference>
<proteinExistence type="predicted"/>
<dbReference type="PATRIC" id="fig|1183438.3.peg.2235"/>